<evidence type="ECO:0000313" key="3">
    <source>
        <dbReference type="Proteomes" id="UP000608420"/>
    </source>
</evidence>
<dbReference type="NCBIfam" id="NF038403">
    <property type="entry name" value="perm_prefix_1"/>
    <property type="match status" value="1"/>
</dbReference>
<dbReference type="InterPro" id="IPR047928">
    <property type="entry name" value="Perm_prefix_1"/>
</dbReference>
<name>A0ABQ1W5D0_9BACL</name>
<dbReference type="Proteomes" id="UP000608420">
    <property type="component" value="Unassembled WGS sequence"/>
</dbReference>
<reference evidence="3" key="1">
    <citation type="journal article" date="2019" name="Int. J. Syst. Evol. Microbiol.">
        <title>The Global Catalogue of Microorganisms (GCM) 10K type strain sequencing project: providing services to taxonomists for standard genome sequencing and annotation.</title>
        <authorList>
            <consortium name="The Broad Institute Genomics Platform"/>
            <consortium name="The Broad Institute Genome Sequencing Center for Infectious Disease"/>
            <person name="Wu L."/>
            <person name="Ma J."/>
        </authorList>
    </citation>
    <scope>NUCLEOTIDE SEQUENCE [LARGE SCALE GENOMIC DNA]</scope>
    <source>
        <strain evidence="3">CGMCC 1.15420</strain>
    </source>
</reference>
<dbReference type="InterPro" id="IPR001646">
    <property type="entry name" value="5peptide_repeat"/>
</dbReference>
<evidence type="ECO:0008006" key="4">
    <source>
        <dbReference type="Google" id="ProtNLM"/>
    </source>
</evidence>
<sequence>MDQQLRDHLNTLFTPYANREMVGELKEELFVNLQEKYSDLKSQGLDDLTAFQKTIASIGDIQEILDGSAPPLVHMDFSMKNLAQGDFKDVAVLDGKFNSSNLRKADFSGSNLVNSSFKSSDCQEANFVGANLSGALFKGTSLKSADFRESILDKTEFRNSDLNHANFDYQVLKGTVFQYCSMKRTSFRGATFHQVTFQCQLKHTDFTGAIMDKLTYALLKGSKADLSNVTVR</sequence>
<dbReference type="Pfam" id="PF00805">
    <property type="entry name" value="Pentapeptide"/>
    <property type="match status" value="1"/>
</dbReference>
<dbReference type="EMBL" id="BMIW01000043">
    <property type="protein sequence ID" value="GGG15855.1"/>
    <property type="molecule type" value="Genomic_DNA"/>
</dbReference>
<gene>
    <name evidence="2" type="ORF">GCM10010913_42310</name>
</gene>
<dbReference type="Pfam" id="PF13599">
    <property type="entry name" value="Pentapeptide_4"/>
    <property type="match status" value="1"/>
</dbReference>
<organism evidence="2 3">
    <name type="scientific">Paenibacillus aceti</name>
    <dbReference type="NCBI Taxonomy" id="1820010"/>
    <lineage>
        <taxon>Bacteria</taxon>
        <taxon>Bacillati</taxon>
        <taxon>Bacillota</taxon>
        <taxon>Bacilli</taxon>
        <taxon>Bacillales</taxon>
        <taxon>Paenibacillaceae</taxon>
        <taxon>Paenibacillus</taxon>
    </lineage>
</organism>
<dbReference type="PANTHER" id="PTHR47485:SF1">
    <property type="entry name" value="THYLAKOID LUMENAL 17.4 KDA PROTEIN, CHLOROPLASTIC"/>
    <property type="match status" value="1"/>
</dbReference>
<dbReference type="Gene3D" id="2.160.20.80">
    <property type="entry name" value="E3 ubiquitin-protein ligase SopA"/>
    <property type="match status" value="1"/>
</dbReference>
<keyword evidence="1" id="KW-0677">Repeat</keyword>
<keyword evidence="3" id="KW-1185">Reference proteome</keyword>
<dbReference type="PANTHER" id="PTHR47485">
    <property type="entry name" value="THYLAKOID LUMENAL 17.4 KDA PROTEIN, CHLOROPLASTIC"/>
    <property type="match status" value="1"/>
</dbReference>
<dbReference type="SUPFAM" id="SSF141571">
    <property type="entry name" value="Pentapeptide repeat-like"/>
    <property type="match status" value="1"/>
</dbReference>
<proteinExistence type="predicted"/>
<comment type="caution">
    <text evidence="2">The sequence shown here is derived from an EMBL/GenBank/DDBJ whole genome shotgun (WGS) entry which is preliminary data.</text>
</comment>
<dbReference type="RefSeq" id="WP_120464163.1">
    <property type="nucleotide sequence ID" value="NZ_BMIW01000043.1"/>
</dbReference>
<protein>
    <recommendedName>
        <fullName evidence="4">Low-complexity protein</fullName>
    </recommendedName>
</protein>
<evidence type="ECO:0000256" key="1">
    <source>
        <dbReference type="ARBA" id="ARBA00022737"/>
    </source>
</evidence>
<evidence type="ECO:0000313" key="2">
    <source>
        <dbReference type="EMBL" id="GGG15855.1"/>
    </source>
</evidence>
<accession>A0ABQ1W5D0</accession>